<keyword evidence="2" id="KW-0472">Membrane</keyword>
<protein>
    <recommendedName>
        <fullName evidence="5">DUF4307 domain-containing protein</fullName>
    </recommendedName>
</protein>
<organism evidence="3 4">
    <name type="scientific">Asanoa siamensis</name>
    <dbReference type="NCBI Taxonomy" id="926357"/>
    <lineage>
        <taxon>Bacteria</taxon>
        <taxon>Bacillati</taxon>
        <taxon>Actinomycetota</taxon>
        <taxon>Actinomycetes</taxon>
        <taxon>Micromonosporales</taxon>
        <taxon>Micromonosporaceae</taxon>
        <taxon>Asanoa</taxon>
    </lineage>
</organism>
<evidence type="ECO:0000256" key="1">
    <source>
        <dbReference type="SAM" id="MobiDB-lite"/>
    </source>
</evidence>
<sequence>MHGHQTQLLCHGVLPLVPASGLVILGCEDGTLPFWPIAPTGIPSGPTAEVPPLTETPTSTTPATPVFPPGRYGHRRDARRRRPWLVAGLAVVTLIVGALVSVRLYKNYGDPAYDAQVVNFTDIADDGLTLRFRVTIPDGGQATCVLRARAKDGATVGTQELPVSDQPGDGATAVTHRLVTTAKPFIGEVLRCRPAG</sequence>
<feature type="compositionally biased region" description="Low complexity" evidence="1">
    <location>
        <begin position="51"/>
        <end position="64"/>
    </location>
</feature>
<comment type="caution">
    <text evidence="3">The sequence shown here is derived from an EMBL/GenBank/DDBJ whole genome shotgun (WGS) entry which is preliminary data.</text>
</comment>
<evidence type="ECO:0000313" key="4">
    <source>
        <dbReference type="Proteomes" id="UP000604117"/>
    </source>
</evidence>
<gene>
    <name evidence="3" type="ORF">Asi02nite_50480</name>
</gene>
<accession>A0ABQ4CW78</accession>
<name>A0ABQ4CW78_9ACTN</name>
<keyword evidence="2" id="KW-0812">Transmembrane</keyword>
<evidence type="ECO:0000256" key="2">
    <source>
        <dbReference type="SAM" id="Phobius"/>
    </source>
</evidence>
<dbReference type="InterPro" id="IPR025443">
    <property type="entry name" value="DUF4307"/>
</dbReference>
<keyword evidence="4" id="KW-1185">Reference proteome</keyword>
<dbReference type="Proteomes" id="UP000604117">
    <property type="component" value="Unassembled WGS sequence"/>
</dbReference>
<evidence type="ECO:0008006" key="5">
    <source>
        <dbReference type="Google" id="ProtNLM"/>
    </source>
</evidence>
<keyword evidence="2" id="KW-1133">Transmembrane helix</keyword>
<dbReference type="EMBL" id="BONE01000044">
    <property type="protein sequence ID" value="GIF75530.1"/>
    <property type="molecule type" value="Genomic_DNA"/>
</dbReference>
<reference evidence="3 4" key="1">
    <citation type="submission" date="2021-01" db="EMBL/GenBank/DDBJ databases">
        <title>Whole genome shotgun sequence of Asanoa siamensis NBRC 107932.</title>
        <authorList>
            <person name="Komaki H."/>
            <person name="Tamura T."/>
        </authorList>
    </citation>
    <scope>NUCLEOTIDE SEQUENCE [LARGE SCALE GENOMIC DNA]</scope>
    <source>
        <strain evidence="3 4">NBRC 107932</strain>
    </source>
</reference>
<feature type="region of interest" description="Disordered" evidence="1">
    <location>
        <begin position="51"/>
        <end position="74"/>
    </location>
</feature>
<feature type="transmembrane region" description="Helical" evidence="2">
    <location>
        <begin position="84"/>
        <end position="105"/>
    </location>
</feature>
<dbReference type="Pfam" id="PF14155">
    <property type="entry name" value="DUF4307"/>
    <property type="match status" value="1"/>
</dbReference>
<proteinExistence type="predicted"/>
<evidence type="ECO:0000313" key="3">
    <source>
        <dbReference type="EMBL" id="GIF75530.1"/>
    </source>
</evidence>